<gene>
    <name evidence="1" type="ORF">JP09_000760</name>
</gene>
<name>A0A2P5P9W4_9CHLR</name>
<proteinExistence type="predicted"/>
<dbReference type="EMBL" id="JQAN02000002">
    <property type="protein sequence ID" value="PPD59099.1"/>
    <property type="molecule type" value="Genomic_DNA"/>
</dbReference>
<accession>A0A2P5P9W4</accession>
<dbReference type="Proteomes" id="UP000235653">
    <property type="component" value="Unassembled WGS sequence"/>
</dbReference>
<dbReference type="AlphaFoldDB" id="A0A2P5P9W4"/>
<organism evidence="1 2">
    <name type="scientific">Dehalogenimonas etheniformans</name>
    <dbReference type="NCBI Taxonomy" id="1536648"/>
    <lineage>
        <taxon>Bacteria</taxon>
        <taxon>Bacillati</taxon>
        <taxon>Chloroflexota</taxon>
        <taxon>Dehalococcoidia</taxon>
        <taxon>Dehalococcoidales</taxon>
        <taxon>Dehalococcoidaceae</taxon>
        <taxon>Dehalogenimonas</taxon>
    </lineage>
</organism>
<comment type="caution">
    <text evidence="1">The sequence shown here is derived from an EMBL/GenBank/DDBJ whole genome shotgun (WGS) entry which is preliminary data.</text>
</comment>
<reference evidence="1 2" key="1">
    <citation type="journal article" date="2017" name="ISME J.">
        <title>Grape pomace compost harbors organohalide-respiring Dehalogenimonas species with novel reductive dehalogenase genes.</title>
        <authorList>
            <person name="Yang Y."/>
            <person name="Higgins S.A."/>
            <person name="Yan J."/>
            <person name="Simsir B."/>
            <person name="Chourey K."/>
            <person name="Iyer R."/>
            <person name="Hettich R.L."/>
            <person name="Baldwin B."/>
            <person name="Ogles D.M."/>
            <person name="Loffler F.E."/>
        </authorList>
    </citation>
    <scope>NUCLEOTIDE SEQUENCE [LARGE SCALE GENOMIC DNA]</scope>
    <source>
        <strain evidence="1 2">GP</strain>
    </source>
</reference>
<evidence type="ECO:0000313" key="1">
    <source>
        <dbReference type="EMBL" id="PPD59099.1"/>
    </source>
</evidence>
<evidence type="ECO:0000313" key="2">
    <source>
        <dbReference type="Proteomes" id="UP000235653"/>
    </source>
</evidence>
<dbReference type="RefSeq" id="WP_102331880.1">
    <property type="nucleotide sequence ID" value="NZ_CP058566.2"/>
</dbReference>
<protein>
    <submittedName>
        <fullName evidence="1">Uncharacterized protein</fullName>
    </submittedName>
</protein>
<keyword evidence="2" id="KW-1185">Reference proteome</keyword>
<sequence length="100" mass="10990">MPKPPFRPIFQVASAKKDSKIHIINEPLGSSPKGSFVFLVETGESRTIPETREILEWIAEEMNEGLIRPAECQASSFLEEVPAGNMEIIELIGTSPPEGP</sequence>